<dbReference type="RefSeq" id="WP_138280346.1">
    <property type="nucleotide sequence ID" value="NZ_VCEI01000011.1"/>
</dbReference>
<proteinExistence type="predicted"/>
<comment type="caution">
    <text evidence="2">The sequence shown here is derived from an EMBL/GenBank/DDBJ whole genome shotgun (WGS) entry which is preliminary data.</text>
</comment>
<feature type="compositionally biased region" description="Basic and acidic residues" evidence="1">
    <location>
        <begin position="106"/>
        <end position="119"/>
    </location>
</feature>
<name>A0A5R9KKA7_9BACT</name>
<evidence type="ECO:0000313" key="2">
    <source>
        <dbReference type="EMBL" id="TLU96652.1"/>
    </source>
</evidence>
<dbReference type="Proteomes" id="UP000309788">
    <property type="component" value="Unassembled WGS sequence"/>
</dbReference>
<organism evidence="2 3">
    <name type="scientific">Dyadobacter sediminis</name>
    <dbReference type="NCBI Taxonomy" id="1493691"/>
    <lineage>
        <taxon>Bacteria</taxon>
        <taxon>Pseudomonadati</taxon>
        <taxon>Bacteroidota</taxon>
        <taxon>Cytophagia</taxon>
        <taxon>Cytophagales</taxon>
        <taxon>Spirosomataceae</taxon>
        <taxon>Dyadobacter</taxon>
    </lineage>
</organism>
<dbReference type="EMBL" id="VCEI01000011">
    <property type="protein sequence ID" value="TLU96652.1"/>
    <property type="molecule type" value="Genomic_DNA"/>
</dbReference>
<accession>A0A5R9KKA7</accession>
<sequence>MLGFVVWLFVRPSVLEMAKEKLGEARSYGEIKGVWQQYEEDLVDNPEWKNVIEQKLSATALNDKQKQDLKTWLPEEEEQIASLTSVERPAEKPNAVKTESIKQNAVKKESEKPDAVKMESEKNIVKAPVDSRISSIEESNKSLSKEELAELYNKQGDEKCQAFKAANAPHLYHIANEYYEYAASLTHSEPKVCE</sequence>
<protein>
    <submittedName>
        <fullName evidence="2">Uncharacterized protein</fullName>
    </submittedName>
</protein>
<gene>
    <name evidence="2" type="ORF">FEM55_05875</name>
</gene>
<evidence type="ECO:0000313" key="3">
    <source>
        <dbReference type="Proteomes" id="UP000309788"/>
    </source>
</evidence>
<reference evidence="2 3" key="1">
    <citation type="submission" date="2019-05" db="EMBL/GenBank/DDBJ databases">
        <authorList>
            <person name="Qu J.-H."/>
        </authorList>
    </citation>
    <scope>NUCLEOTIDE SEQUENCE [LARGE SCALE GENOMIC DNA]</scope>
    <source>
        <strain evidence="2 3">Z12</strain>
    </source>
</reference>
<dbReference type="OrthoDB" id="951453at2"/>
<feature type="region of interest" description="Disordered" evidence="1">
    <location>
        <begin position="84"/>
        <end position="119"/>
    </location>
</feature>
<keyword evidence="3" id="KW-1185">Reference proteome</keyword>
<evidence type="ECO:0000256" key="1">
    <source>
        <dbReference type="SAM" id="MobiDB-lite"/>
    </source>
</evidence>
<dbReference type="AlphaFoldDB" id="A0A5R9KKA7"/>